<evidence type="ECO:0000313" key="1">
    <source>
        <dbReference type="EMBL" id="KYO34841.1"/>
    </source>
</evidence>
<organism evidence="1 2">
    <name type="scientific">Alligator mississippiensis</name>
    <name type="common">American alligator</name>
    <dbReference type="NCBI Taxonomy" id="8496"/>
    <lineage>
        <taxon>Eukaryota</taxon>
        <taxon>Metazoa</taxon>
        <taxon>Chordata</taxon>
        <taxon>Craniata</taxon>
        <taxon>Vertebrata</taxon>
        <taxon>Euteleostomi</taxon>
        <taxon>Archelosauria</taxon>
        <taxon>Archosauria</taxon>
        <taxon>Crocodylia</taxon>
        <taxon>Alligatoridae</taxon>
        <taxon>Alligatorinae</taxon>
        <taxon>Alligator</taxon>
    </lineage>
</organism>
<dbReference type="AlphaFoldDB" id="A0A151NDE9"/>
<name>A0A151NDE9_ALLMI</name>
<evidence type="ECO:0000313" key="2">
    <source>
        <dbReference type="Proteomes" id="UP000050525"/>
    </source>
</evidence>
<accession>A0A151NDE9</accession>
<gene>
    <name evidence="1" type="ORF">Y1Q_0009678</name>
</gene>
<dbReference type="EMBL" id="AKHW03003322">
    <property type="protein sequence ID" value="KYO34841.1"/>
    <property type="molecule type" value="Genomic_DNA"/>
</dbReference>
<keyword evidence="2" id="KW-1185">Reference proteome</keyword>
<reference evidence="1 2" key="1">
    <citation type="journal article" date="2012" name="Genome Biol.">
        <title>Sequencing three crocodilian genomes to illuminate the evolution of archosaurs and amniotes.</title>
        <authorList>
            <person name="St John J.A."/>
            <person name="Braun E.L."/>
            <person name="Isberg S.R."/>
            <person name="Miles L.G."/>
            <person name="Chong A.Y."/>
            <person name="Gongora J."/>
            <person name="Dalzell P."/>
            <person name="Moran C."/>
            <person name="Bed'hom B."/>
            <person name="Abzhanov A."/>
            <person name="Burgess S.C."/>
            <person name="Cooksey A.M."/>
            <person name="Castoe T.A."/>
            <person name="Crawford N.G."/>
            <person name="Densmore L.D."/>
            <person name="Drew J.C."/>
            <person name="Edwards S.V."/>
            <person name="Faircloth B.C."/>
            <person name="Fujita M.K."/>
            <person name="Greenwold M.J."/>
            <person name="Hoffmann F.G."/>
            <person name="Howard J.M."/>
            <person name="Iguchi T."/>
            <person name="Janes D.E."/>
            <person name="Khan S.Y."/>
            <person name="Kohno S."/>
            <person name="de Koning A.J."/>
            <person name="Lance S.L."/>
            <person name="McCarthy F.M."/>
            <person name="McCormack J.E."/>
            <person name="Merchant M.E."/>
            <person name="Peterson D.G."/>
            <person name="Pollock D.D."/>
            <person name="Pourmand N."/>
            <person name="Raney B.J."/>
            <person name="Roessler K.A."/>
            <person name="Sanford J.R."/>
            <person name="Sawyer R.H."/>
            <person name="Schmidt C.J."/>
            <person name="Triplett E.W."/>
            <person name="Tuberville T.D."/>
            <person name="Venegas-Anaya M."/>
            <person name="Howard J.T."/>
            <person name="Jarvis E.D."/>
            <person name="Guillette L.J.Jr."/>
            <person name="Glenn T.C."/>
            <person name="Green R.E."/>
            <person name="Ray D.A."/>
        </authorList>
    </citation>
    <scope>NUCLEOTIDE SEQUENCE [LARGE SCALE GENOMIC DNA]</scope>
    <source>
        <strain evidence="1">KSC_2009_1</strain>
    </source>
</reference>
<proteinExistence type="predicted"/>
<protein>
    <submittedName>
        <fullName evidence="1">Uncharacterized protein</fullName>
    </submittedName>
</protein>
<dbReference type="Proteomes" id="UP000050525">
    <property type="component" value="Unassembled WGS sequence"/>
</dbReference>
<sequence length="71" mass="8209">MTQWYKNGNPSGRVGRRLRWRIGCREIAGGAEPWELRRERTRRPVPAEREELLQTGSLIAAQDLTHLSSHT</sequence>
<comment type="caution">
    <text evidence="1">The sequence shown here is derived from an EMBL/GenBank/DDBJ whole genome shotgun (WGS) entry which is preliminary data.</text>
</comment>